<dbReference type="AlphaFoldDB" id="A0A922TGJ9"/>
<dbReference type="SUPFAM" id="SSF55174">
    <property type="entry name" value="Alpha-L RNA-binding motif"/>
    <property type="match status" value="1"/>
</dbReference>
<dbReference type="Proteomes" id="UP000051085">
    <property type="component" value="Unassembled WGS sequence"/>
</dbReference>
<dbReference type="InterPro" id="IPR036986">
    <property type="entry name" value="S4_RNA-bd_sf"/>
</dbReference>
<name>A0A922TGJ9_9LACO</name>
<dbReference type="PROSITE" id="PS50889">
    <property type="entry name" value="S4"/>
    <property type="match status" value="1"/>
</dbReference>
<dbReference type="PANTHER" id="PTHR13633">
    <property type="entry name" value="MITOCHONDRIAL TRANSCRIPTION RESCUE FACTOR 1"/>
    <property type="match status" value="1"/>
</dbReference>
<sequence>MDSENIKQHFRPEEAPLIDQVNDWVATATRQYRPVLTAFLNPRQRYIAQTIANRVDEIKLASDGGWSGAEMQRLLFYPTYYQPTAADFDLQLLTVDYPVKFAELHHWQIMGTLIGEGLSRESFGDIITDGQRWQVVVTKEMAQFLRQEVHHVGRVKVKWLVTEQTGVLTPVEDWEQVATTISSLRLDNVVAAGFNYSRNRAKQLIEHGLVHLNWEVMDRPDYPIVAHDLLSVRHAGRIRIDAIGGKTRKQKDRISMSVVRA</sequence>
<accession>A0A922TGJ9</accession>
<dbReference type="GeneID" id="87978592"/>
<dbReference type="GO" id="GO:0003723">
    <property type="term" value="F:RNA binding"/>
    <property type="evidence" value="ECO:0007669"/>
    <property type="project" value="UniProtKB-KW"/>
</dbReference>
<dbReference type="SMART" id="SM00363">
    <property type="entry name" value="S4"/>
    <property type="match status" value="1"/>
</dbReference>
<dbReference type="InterPro" id="IPR048443">
    <property type="entry name" value="RqcP2_N"/>
</dbReference>
<reference evidence="3 4" key="1">
    <citation type="journal article" date="2015" name="Genome Announc.">
        <title>Expanding the biotechnology potential of lactobacilli through comparative genomics of 213 strains and associated genera.</title>
        <authorList>
            <person name="Sun Z."/>
            <person name="Harris H.M."/>
            <person name="McCann A."/>
            <person name="Guo C."/>
            <person name="Argimon S."/>
            <person name="Zhang W."/>
            <person name="Yang X."/>
            <person name="Jeffery I.B."/>
            <person name="Cooney J.C."/>
            <person name="Kagawa T.F."/>
            <person name="Liu W."/>
            <person name="Song Y."/>
            <person name="Salvetti E."/>
            <person name="Wrobel A."/>
            <person name="Rasinkangas P."/>
            <person name="Parkhill J."/>
            <person name="Rea M.C."/>
            <person name="O'Sullivan O."/>
            <person name="Ritari J."/>
            <person name="Douillard F.P."/>
            <person name="Paul Ross R."/>
            <person name="Yang R."/>
            <person name="Briner A.E."/>
            <person name="Felis G.E."/>
            <person name="de Vos W.M."/>
            <person name="Barrangou R."/>
            <person name="Klaenhammer T.R."/>
            <person name="Caufield P.W."/>
            <person name="Cui Y."/>
            <person name="Zhang H."/>
            <person name="O'Toole P.W."/>
        </authorList>
    </citation>
    <scope>NUCLEOTIDE SEQUENCE [LARGE SCALE GENOMIC DNA]</scope>
    <source>
        <strain evidence="3 4">DSM 8475</strain>
    </source>
</reference>
<dbReference type="InterPro" id="IPR002942">
    <property type="entry name" value="S4_RNA-bd"/>
</dbReference>
<gene>
    <name evidence="3" type="ORF">FD34_GL000728</name>
</gene>
<evidence type="ECO:0000313" key="4">
    <source>
        <dbReference type="Proteomes" id="UP000051085"/>
    </source>
</evidence>
<dbReference type="Gene3D" id="3.10.290.10">
    <property type="entry name" value="RNA-binding S4 domain"/>
    <property type="match status" value="1"/>
</dbReference>
<evidence type="ECO:0000313" key="3">
    <source>
        <dbReference type="EMBL" id="KRM35218.1"/>
    </source>
</evidence>
<dbReference type="InterPro" id="IPR012677">
    <property type="entry name" value="Nucleotide-bd_a/b_plait_sf"/>
</dbReference>
<keyword evidence="1" id="KW-0694">RNA-binding</keyword>
<evidence type="ECO:0000259" key="2">
    <source>
        <dbReference type="SMART" id="SM00363"/>
    </source>
</evidence>
<dbReference type="CDD" id="cd00165">
    <property type="entry name" value="S4"/>
    <property type="match status" value="1"/>
</dbReference>
<organism evidence="3 4">
    <name type="scientific">Limosilactobacillus pontis DSM 8475</name>
    <dbReference type="NCBI Taxonomy" id="1423794"/>
    <lineage>
        <taxon>Bacteria</taxon>
        <taxon>Bacillati</taxon>
        <taxon>Bacillota</taxon>
        <taxon>Bacilli</taxon>
        <taxon>Lactobacillales</taxon>
        <taxon>Lactobacillaceae</taxon>
        <taxon>Limosilactobacillus</taxon>
    </lineage>
</organism>
<dbReference type="Gene3D" id="3.30.70.330">
    <property type="match status" value="1"/>
</dbReference>
<dbReference type="PANTHER" id="PTHR13633:SF3">
    <property type="entry name" value="MITOCHONDRIAL TRANSCRIPTION RESCUE FACTOR 1"/>
    <property type="match status" value="1"/>
</dbReference>
<dbReference type="Pfam" id="PF21278">
    <property type="entry name" value="YlmH_1st"/>
    <property type="match status" value="1"/>
</dbReference>
<feature type="domain" description="RNA-binding S4" evidence="2">
    <location>
        <begin position="184"/>
        <end position="248"/>
    </location>
</feature>
<dbReference type="EMBL" id="AZGO01000065">
    <property type="protein sequence ID" value="KRM35218.1"/>
    <property type="molecule type" value="Genomic_DNA"/>
</dbReference>
<dbReference type="InterPro" id="IPR040591">
    <property type="entry name" value="RqcP2_RBD"/>
</dbReference>
<dbReference type="Pfam" id="PF17774">
    <property type="entry name" value="YlmH_RBD"/>
    <property type="match status" value="1"/>
</dbReference>
<dbReference type="RefSeq" id="WP_057808111.1">
    <property type="nucleotide sequence ID" value="NZ_AZGO01000065.1"/>
</dbReference>
<dbReference type="Gene3D" id="3.30.1370.160">
    <property type="match status" value="1"/>
</dbReference>
<comment type="caution">
    <text evidence="3">The sequence shown here is derived from an EMBL/GenBank/DDBJ whole genome shotgun (WGS) entry which is preliminary data.</text>
</comment>
<protein>
    <submittedName>
        <fullName evidence="3">S4 domain-containing protein YlmH</fullName>
    </submittedName>
</protein>
<dbReference type="Pfam" id="PF01479">
    <property type="entry name" value="S4"/>
    <property type="match status" value="1"/>
</dbReference>
<evidence type="ECO:0000256" key="1">
    <source>
        <dbReference type="PROSITE-ProRule" id="PRU00182"/>
    </source>
</evidence>
<proteinExistence type="predicted"/>